<keyword evidence="5" id="KW-0902">Two-component regulatory system</keyword>
<dbReference type="GO" id="GO:0000160">
    <property type="term" value="P:phosphorelay signal transduction system"/>
    <property type="evidence" value="ECO:0007669"/>
    <property type="project" value="UniProtKB-KW"/>
</dbReference>
<dbReference type="PANTHER" id="PTHR24421:SF10">
    <property type="entry name" value="NITRATE_NITRITE SENSOR PROTEIN NARQ"/>
    <property type="match status" value="1"/>
</dbReference>
<dbReference type="EMBL" id="RZJP01000004">
    <property type="protein sequence ID" value="KAA8815320.1"/>
    <property type="molecule type" value="Genomic_DNA"/>
</dbReference>
<dbReference type="InterPro" id="IPR036890">
    <property type="entry name" value="HATPase_C_sf"/>
</dbReference>
<evidence type="ECO:0000256" key="6">
    <source>
        <dbReference type="SAM" id="Phobius"/>
    </source>
</evidence>
<proteinExistence type="predicted"/>
<organism evidence="7 8">
    <name type="scientific">Bifidobacterium callitrichos</name>
    <dbReference type="NCBI Taxonomy" id="762209"/>
    <lineage>
        <taxon>Bacteria</taxon>
        <taxon>Bacillati</taxon>
        <taxon>Actinomycetota</taxon>
        <taxon>Actinomycetes</taxon>
        <taxon>Bifidobacteriales</taxon>
        <taxon>Bifidobacteriaceae</taxon>
        <taxon>Bifidobacterium</taxon>
    </lineage>
</organism>
<dbReference type="RefSeq" id="WP_150394605.1">
    <property type="nucleotide sequence ID" value="NZ_RZJP01000004.1"/>
</dbReference>
<accession>A0A5M9Z9Y4</accession>
<evidence type="ECO:0000256" key="4">
    <source>
        <dbReference type="ARBA" id="ARBA00022777"/>
    </source>
</evidence>
<dbReference type="InterPro" id="IPR050482">
    <property type="entry name" value="Sensor_HK_TwoCompSys"/>
</dbReference>
<evidence type="ECO:0000256" key="3">
    <source>
        <dbReference type="ARBA" id="ARBA00022679"/>
    </source>
</evidence>
<dbReference type="Gene3D" id="3.30.565.10">
    <property type="entry name" value="Histidine kinase-like ATPase, C-terminal domain"/>
    <property type="match status" value="1"/>
</dbReference>
<dbReference type="EC" id="2.7.13.3" evidence="2"/>
<sequence length="416" mass="45557">MHHPTRGPSAVFGDRANDIRRRKSVYLTAVACLAAIIIQLIMEPPANAVSWTLIAIEFALTCAMPFAPMPACLAMFTLHVLCEVAPVPLIWAPFAVFPLIGYIAYASRRIWWPVLAVVVAALSDVASNVINGTDHAVLWGLSWIMPFGMTALLCRLIRVYADARLKEASLAFEEQRRQDRLERIEHNQRLATTIHDSVTRELSAVAMLAWKWEHDAQVGDDVRAAMNTIRLEAQSALNHVHDVIDLMSDIGSDRPDNTSSNAPRLQDIIHAEDGAAAALGYNGVSLIRGDDSALSEHPHYPIISALVKELYANIIRHAQPGEDAYALVVKITPDAVTISQTNRTETARGSTGPLTGVRHGRGLQSHAKAIERIGGTVRSSMEDGQWYFHATIPLSPAAQYSTVANNDRPTAYNATE</sequence>
<comment type="caution">
    <text evidence="7">The sequence shown here is derived from an EMBL/GenBank/DDBJ whole genome shotgun (WGS) entry which is preliminary data.</text>
</comment>
<comment type="catalytic activity">
    <reaction evidence="1">
        <text>ATP + protein L-histidine = ADP + protein N-phospho-L-histidine.</text>
        <dbReference type="EC" id="2.7.13.3"/>
    </reaction>
</comment>
<gene>
    <name evidence="7" type="ORF">EMB92_08950</name>
</gene>
<feature type="transmembrane region" description="Helical" evidence="6">
    <location>
        <begin position="110"/>
        <end position="130"/>
    </location>
</feature>
<dbReference type="PANTHER" id="PTHR24421">
    <property type="entry name" value="NITRATE/NITRITE SENSOR PROTEIN NARX-RELATED"/>
    <property type="match status" value="1"/>
</dbReference>
<evidence type="ECO:0000256" key="2">
    <source>
        <dbReference type="ARBA" id="ARBA00012438"/>
    </source>
</evidence>
<feature type="transmembrane region" description="Helical" evidence="6">
    <location>
        <begin position="48"/>
        <end position="68"/>
    </location>
</feature>
<keyword evidence="3" id="KW-0808">Transferase</keyword>
<name>A0A5M9Z9Y4_9BIFI</name>
<keyword evidence="6" id="KW-1133">Transmembrane helix</keyword>
<dbReference type="Proteomes" id="UP000326060">
    <property type="component" value="Unassembled WGS sequence"/>
</dbReference>
<evidence type="ECO:0000313" key="7">
    <source>
        <dbReference type="EMBL" id="KAA8815320.1"/>
    </source>
</evidence>
<reference evidence="7 8" key="1">
    <citation type="journal article" date="2019" name="Syst. Appl. Microbiol.">
        <title>Characterization of Bifidobacterium species in feaces of the Egyptian fruit bat: Description of B. vespertilionis sp. nov. and B. rousetti sp. nov.</title>
        <authorList>
            <person name="Modesto M."/>
            <person name="Satti M."/>
            <person name="Watanabe K."/>
            <person name="Puglisi E."/>
            <person name="Morelli L."/>
            <person name="Huang C.-H."/>
            <person name="Liou J.-S."/>
            <person name="Miyashita M."/>
            <person name="Tamura T."/>
            <person name="Saito S."/>
            <person name="Mori K."/>
            <person name="Huang L."/>
            <person name="Sciavilla P."/>
            <person name="Sandri C."/>
            <person name="Spiezio C."/>
            <person name="Vitali F."/>
            <person name="Cavalieri D."/>
            <person name="Perpetuini G."/>
            <person name="Tofalo R."/>
            <person name="Bonetti A."/>
            <person name="Arita M."/>
            <person name="Mattarelli P."/>
        </authorList>
    </citation>
    <scope>NUCLEOTIDE SEQUENCE [LARGE SCALE GENOMIC DNA]</scope>
    <source>
        <strain evidence="7 8">RST27</strain>
    </source>
</reference>
<feature type="transmembrane region" description="Helical" evidence="6">
    <location>
        <begin position="25"/>
        <end position="42"/>
    </location>
</feature>
<feature type="transmembrane region" description="Helical" evidence="6">
    <location>
        <begin position="137"/>
        <end position="161"/>
    </location>
</feature>
<keyword evidence="4" id="KW-0418">Kinase</keyword>
<evidence type="ECO:0000313" key="8">
    <source>
        <dbReference type="Proteomes" id="UP000326060"/>
    </source>
</evidence>
<protein>
    <recommendedName>
        <fullName evidence="2">histidine kinase</fullName>
        <ecNumber evidence="2">2.7.13.3</ecNumber>
    </recommendedName>
</protein>
<keyword evidence="6" id="KW-0472">Membrane</keyword>
<evidence type="ECO:0000256" key="5">
    <source>
        <dbReference type="ARBA" id="ARBA00023012"/>
    </source>
</evidence>
<keyword evidence="6" id="KW-0812">Transmembrane</keyword>
<feature type="transmembrane region" description="Helical" evidence="6">
    <location>
        <begin position="80"/>
        <end position="104"/>
    </location>
</feature>
<dbReference type="AlphaFoldDB" id="A0A5M9Z9Y4"/>
<evidence type="ECO:0000256" key="1">
    <source>
        <dbReference type="ARBA" id="ARBA00000085"/>
    </source>
</evidence>
<dbReference type="GO" id="GO:0004673">
    <property type="term" value="F:protein histidine kinase activity"/>
    <property type="evidence" value="ECO:0007669"/>
    <property type="project" value="UniProtKB-EC"/>
</dbReference>